<comment type="subcellular location">
    <subcellularLocation>
        <location evidence="1">Golgi apparatus membrane</location>
        <topology evidence="1">Single-pass type II membrane protein</topology>
    </subcellularLocation>
</comment>
<name>A0A9N9XAS7_DIABA</name>
<keyword evidence="4" id="KW-0808">Transferase</keyword>
<feature type="domain" description="Alpha 1,4-glycosyltransferase" evidence="7">
    <location>
        <begin position="218"/>
        <end position="326"/>
    </location>
</feature>
<keyword evidence="5" id="KW-0333">Golgi apparatus</keyword>
<comment type="similarity">
    <text evidence="2">Belongs to the glycosyltransferase 32 family.</text>
</comment>
<dbReference type="GO" id="GO:0000139">
    <property type="term" value="C:Golgi membrane"/>
    <property type="evidence" value="ECO:0007669"/>
    <property type="project" value="UniProtKB-SubCell"/>
</dbReference>
<evidence type="ECO:0000259" key="7">
    <source>
        <dbReference type="Pfam" id="PF04572"/>
    </source>
</evidence>
<keyword evidence="9" id="KW-1185">Reference proteome</keyword>
<dbReference type="PANTHER" id="PTHR12042:SF21">
    <property type="entry name" value="ALPHA1,4-GALACTOSYLTRANSFERASE 1-RELATED"/>
    <property type="match status" value="1"/>
</dbReference>
<proteinExistence type="inferred from homology"/>
<evidence type="ECO:0000256" key="4">
    <source>
        <dbReference type="ARBA" id="ARBA00022679"/>
    </source>
</evidence>
<keyword evidence="3" id="KW-0328">Glycosyltransferase</keyword>
<evidence type="ECO:0000256" key="6">
    <source>
        <dbReference type="ARBA" id="ARBA00023136"/>
    </source>
</evidence>
<keyword evidence="6" id="KW-0472">Membrane</keyword>
<dbReference type="InterPro" id="IPR029044">
    <property type="entry name" value="Nucleotide-diphossugar_trans"/>
</dbReference>
<dbReference type="Pfam" id="PF04572">
    <property type="entry name" value="Gb3_synth"/>
    <property type="match status" value="1"/>
</dbReference>
<dbReference type="GO" id="GO:0006688">
    <property type="term" value="P:glycosphingolipid biosynthetic process"/>
    <property type="evidence" value="ECO:0007669"/>
    <property type="project" value="TreeGrafter"/>
</dbReference>
<evidence type="ECO:0000256" key="2">
    <source>
        <dbReference type="ARBA" id="ARBA00009003"/>
    </source>
</evidence>
<dbReference type="Proteomes" id="UP001153709">
    <property type="component" value="Chromosome 5"/>
</dbReference>
<dbReference type="PANTHER" id="PTHR12042">
    <property type="entry name" value="LACTOSYLCERAMIDE 4-ALPHA-GALACTOSYLTRANSFERASE ALPHA- 1,4-GALACTOSYLTRANSFERASE"/>
    <property type="match status" value="1"/>
</dbReference>
<sequence length="332" mass="37955">MGYSTPDKAASYPKECYYIEDKETLPNILDLDVTSEKRIFFHETSCDSNIKDKITISAQHACAVESAARLNPQYDVTLIYNSPGVIKMEDDDTDKLIQGLLTYKNIKFVYANINQFSKGTFMEDVLTPAFSEKFGGVINDALDSFRYIILWKYGGIWIDLDMIVTKPLDDLPANFVGMESSQKVGTDILGFQADGPGHRLISNSLNFLATKFNNPHFNTFSENFQKSDNSDVFTRFLKSTCEAEAFQNVGAQICQDITVLSSKYFYPIDTNSFEKYIEEENLEKVMDTFQKSYTFHTWDPKRNTSLLTNKSPFFNLIENFCPKTYEIGNKMF</sequence>
<dbReference type="InterPro" id="IPR007577">
    <property type="entry name" value="GlycoTrfase_DXD_sugar-bd_CS"/>
</dbReference>
<dbReference type="GO" id="GO:0016758">
    <property type="term" value="F:hexosyltransferase activity"/>
    <property type="evidence" value="ECO:0007669"/>
    <property type="project" value="UniProtKB-ARBA"/>
</dbReference>
<organism evidence="8 9">
    <name type="scientific">Diabrotica balteata</name>
    <name type="common">Banded cucumber beetle</name>
    <dbReference type="NCBI Taxonomy" id="107213"/>
    <lineage>
        <taxon>Eukaryota</taxon>
        <taxon>Metazoa</taxon>
        <taxon>Ecdysozoa</taxon>
        <taxon>Arthropoda</taxon>
        <taxon>Hexapoda</taxon>
        <taxon>Insecta</taxon>
        <taxon>Pterygota</taxon>
        <taxon>Neoptera</taxon>
        <taxon>Endopterygota</taxon>
        <taxon>Coleoptera</taxon>
        <taxon>Polyphaga</taxon>
        <taxon>Cucujiformia</taxon>
        <taxon>Chrysomeloidea</taxon>
        <taxon>Chrysomelidae</taxon>
        <taxon>Galerucinae</taxon>
        <taxon>Diabroticina</taxon>
        <taxon>Diabroticites</taxon>
        <taxon>Diabrotica</taxon>
    </lineage>
</organism>
<evidence type="ECO:0000256" key="5">
    <source>
        <dbReference type="ARBA" id="ARBA00023034"/>
    </source>
</evidence>
<evidence type="ECO:0000256" key="1">
    <source>
        <dbReference type="ARBA" id="ARBA00004323"/>
    </source>
</evidence>
<evidence type="ECO:0000313" key="9">
    <source>
        <dbReference type="Proteomes" id="UP001153709"/>
    </source>
</evidence>
<dbReference type="AlphaFoldDB" id="A0A9N9XAS7"/>
<dbReference type="InterPro" id="IPR051981">
    <property type="entry name" value="Glycosyltransf_32"/>
</dbReference>
<dbReference type="Pfam" id="PF04488">
    <property type="entry name" value="Gly_transf_sug"/>
    <property type="match status" value="1"/>
</dbReference>
<dbReference type="SUPFAM" id="SSF53448">
    <property type="entry name" value="Nucleotide-diphospho-sugar transferases"/>
    <property type="match status" value="1"/>
</dbReference>
<dbReference type="Gene3D" id="3.90.550.20">
    <property type="match status" value="1"/>
</dbReference>
<protein>
    <recommendedName>
        <fullName evidence="7">Alpha 1,4-glycosyltransferase domain-containing protein</fullName>
    </recommendedName>
</protein>
<dbReference type="InterPro" id="IPR007652">
    <property type="entry name" value="A1-4-GlycosylTfrase_dom"/>
</dbReference>
<dbReference type="EMBL" id="OU898280">
    <property type="protein sequence ID" value="CAG9834178.1"/>
    <property type="molecule type" value="Genomic_DNA"/>
</dbReference>
<dbReference type="OrthoDB" id="409543at2759"/>
<reference evidence="8" key="1">
    <citation type="submission" date="2022-01" db="EMBL/GenBank/DDBJ databases">
        <authorList>
            <person name="King R."/>
        </authorList>
    </citation>
    <scope>NUCLEOTIDE SEQUENCE</scope>
</reference>
<evidence type="ECO:0000313" key="8">
    <source>
        <dbReference type="EMBL" id="CAG9834178.1"/>
    </source>
</evidence>
<accession>A0A9N9XAS7</accession>
<evidence type="ECO:0000256" key="3">
    <source>
        <dbReference type="ARBA" id="ARBA00022676"/>
    </source>
</evidence>
<gene>
    <name evidence="8" type="ORF">DIABBA_LOCUS7509</name>
</gene>